<sequence length="29" mass="3535">TFLIVIRTLAYLIVIFTLYRVAFRRYIEA</sequence>
<keyword evidence="1" id="KW-0812">Transmembrane</keyword>
<proteinExistence type="predicted"/>
<gene>
    <name evidence="2" type="ORF">S06H3_23318</name>
</gene>
<accession>X1MIN8</accession>
<dbReference type="EMBL" id="BARV01012651">
    <property type="protein sequence ID" value="GAI06244.1"/>
    <property type="molecule type" value="Genomic_DNA"/>
</dbReference>
<keyword evidence="1" id="KW-0472">Membrane</keyword>
<name>X1MIN8_9ZZZZ</name>
<keyword evidence="1" id="KW-1133">Transmembrane helix</keyword>
<evidence type="ECO:0000256" key="1">
    <source>
        <dbReference type="SAM" id="Phobius"/>
    </source>
</evidence>
<feature type="non-terminal residue" evidence="2">
    <location>
        <position position="1"/>
    </location>
</feature>
<comment type="caution">
    <text evidence="2">The sequence shown here is derived from an EMBL/GenBank/DDBJ whole genome shotgun (WGS) entry which is preliminary data.</text>
</comment>
<feature type="transmembrane region" description="Helical" evidence="1">
    <location>
        <begin position="6"/>
        <end position="23"/>
    </location>
</feature>
<protein>
    <submittedName>
        <fullName evidence="2">Uncharacterized protein</fullName>
    </submittedName>
</protein>
<evidence type="ECO:0000313" key="2">
    <source>
        <dbReference type="EMBL" id="GAI06244.1"/>
    </source>
</evidence>
<dbReference type="AlphaFoldDB" id="X1MIN8"/>
<organism evidence="2">
    <name type="scientific">marine sediment metagenome</name>
    <dbReference type="NCBI Taxonomy" id="412755"/>
    <lineage>
        <taxon>unclassified sequences</taxon>
        <taxon>metagenomes</taxon>
        <taxon>ecological metagenomes</taxon>
    </lineage>
</organism>
<reference evidence="2" key="1">
    <citation type="journal article" date="2014" name="Front. Microbiol.">
        <title>High frequency of phylogenetically diverse reductive dehalogenase-homologous genes in deep subseafloor sedimentary metagenomes.</title>
        <authorList>
            <person name="Kawai M."/>
            <person name="Futagami T."/>
            <person name="Toyoda A."/>
            <person name="Takaki Y."/>
            <person name="Nishi S."/>
            <person name="Hori S."/>
            <person name="Arai W."/>
            <person name="Tsubouchi T."/>
            <person name="Morono Y."/>
            <person name="Uchiyama I."/>
            <person name="Ito T."/>
            <person name="Fujiyama A."/>
            <person name="Inagaki F."/>
            <person name="Takami H."/>
        </authorList>
    </citation>
    <scope>NUCLEOTIDE SEQUENCE</scope>
    <source>
        <strain evidence="2">Expedition CK06-06</strain>
    </source>
</reference>